<dbReference type="EMBL" id="AZEE01000001">
    <property type="protein sequence ID" value="KRK99964.1"/>
    <property type="molecule type" value="Genomic_DNA"/>
</dbReference>
<dbReference type="OrthoDB" id="7058816at2"/>
<evidence type="ECO:0000256" key="10">
    <source>
        <dbReference type="SAM" id="Phobius"/>
    </source>
</evidence>
<dbReference type="PANTHER" id="PTHR32502">
    <property type="entry name" value="N-ACETYLGALACTOSAMINE PERMEASE II COMPONENT-RELATED"/>
    <property type="match status" value="1"/>
</dbReference>
<accession>A0A0R1LW27</accession>
<evidence type="ECO:0000256" key="1">
    <source>
        <dbReference type="ARBA" id="ARBA00004651"/>
    </source>
</evidence>
<protein>
    <submittedName>
        <fullName evidence="11">PTS system mannose-specific transporter subunit IIC</fullName>
    </submittedName>
</protein>
<dbReference type="GO" id="GO:0009401">
    <property type="term" value="P:phosphoenolpyruvate-dependent sugar phosphotransferase system"/>
    <property type="evidence" value="ECO:0007669"/>
    <property type="project" value="UniProtKB-KW"/>
</dbReference>
<evidence type="ECO:0000256" key="6">
    <source>
        <dbReference type="ARBA" id="ARBA00022692"/>
    </source>
</evidence>
<dbReference type="AlphaFoldDB" id="A0A0R1LW27"/>
<evidence type="ECO:0000313" key="12">
    <source>
        <dbReference type="Proteomes" id="UP000051160"/>
    </source>
</evidence>
<comment type="caution">
    <text evidence="11">The sequence shown here is derived from an EMBL/GenBank/DDBJ whole genome shotgun (WGS) entry which is preliminary data.</text>
</comment>
<dbReference type="Proteomes" id="UP000051160">
    <property type="component" value="Unassembled WGS sequence"/>
</dbReference>
<evidence type="ECO:0000256" key="5">
    <source>
        <dbReference type="ARBA" id="ARBA00022683"/>
    </source>
</evidence>
<dbReference type="STRING" id="1423776.FD04_GL000088"/>
<name>A0A0R1LW27_9LACO</name>
<evidence type="ECO:0000313" key="11">
    <source>
        <dbReference type="EMBL" id="KRK99964.1"/>
    </source>
</evidence>
<keyword evidence="8 10" id="KW-0472">Membrane</keyword>
<reference evidence="11 12" key="1">
    <citation type="journal article" date="2015" name="Genome Announc.">
        <title>Expanding the biotechnology potential of lactobacilli through comparative genomics of 213 strains and associated genera.</title>
        <authorList>
            <person name="Sun Z."/>
            <person name="Harris H.M."/>
            <person name="McCann A."/>
            <person name="Guo C."/>
            <person name="Argimon S."/>
            <person name="Zhang W."/>
            <person name="Yang X."/>
            <person name="Jeffery I.B."/>
            <person name="Cooney J.C."/>
            <person name="Kagawa T.F."/>
            <person name="Liu W."/>
            <person name="Song Y."/>
            <person name="Salvetti E."/>
            <person name="Wrobel A."/>
            <person name="Rasinkangas P."/>
            <person name="Parkhill J."/>
            <person name="Rea M.C."/>
            <person name="O'Sullivan O."/>
            <person name="Ritari J."/>
            <person name="Douillard F.P."/>
            <person name="Paul Ross R."/>
            <person name="Yang R."/>
            <person name="Briner A.E."/>
            <person name="Felis G.E."/>
            <person name="de Vos W.M."/>
            <person name="Barrangou R."/>
            <person name="Klaenhammer T.R."/>
            <person name="Caufield P.W."/>
            <person name="Cui Y."/>
            <person name="Zhang H."/>
            <person name="O'Toole P.W."/>
        </authorList>
    </citation>
    <scope>NUCLEOTIDE SEQUENCE [LARGE SCALE GENOMIC DNA]</scope>
    <source>
        <strain evidence="11 12">DSM 19909</strain>
    </source>
</reference>
<feature type="transmembrane region" description="Helical" evidence="10">
    <location>
        <begin position="139"/>
        <end position="161"/>
    </location>
</feature>
<comment type="subcellular location">
    <subcellularLocation>
        <location evidence="1">Cell membrane</location>
        <topology evidence="1">Multi-pass membrane protein</topology>
    </subcellularLocation>
</comment>
<feature type="transmembrane region" description="Helical" evidence="10">
    <location>
        <begin position="208"/>
        <end position="238"/>
    </location>
</feature>
<dbReference type="PANTHER" id="PTHR32502:SF4">
    <property type="entry name" value="PTS SYSTEM MANNOSE-SPECIFIC EIIC COMPONENT"/>
    <property type="match status" value="1"/>
</dbReference>
<dbReference type="Pfam" id="PF03609">
    <property type="entry name" value="EII-Sor"/>
    <property type="match status" value="1"/>
</dbReference>
<feature type="transmembrane region" description="Helical" evidence="10">
    <location>
        <begin position="65"/>
        <end position="84"/>
    </location>
</feature>
<keyword evidence="3" id="KW-1003">Cell membrane</keyword>
<keyword evidence="4" id="KW-0762">Sugar transport</keyword>
<keyword evidence="7 10" id="KW-1133">Transmembrane helix</keyword>
<keyword evidence="2" id="KW-0813">Transport</keyword>
<feature type="transmembrane region" description="Helical" evidence="10">
    <location>
        <begin position="31"/>
        <end position="53"/>
    </location>
</feature>
<organism evidence="11 12">
    <name type="scientific">Secundilactobacillus odoratitofui DSM 19909 = JCM 15043</name>
    <dbReference type="NCBI Taxonomy" id="1423776"/>
    <lineage>
        <taxon>Bacteria</taxon>
        <taxon>Bacillati</taxon>
        <taxon>Bacillota</taxon>
        <taxon>Bacilli</taxon>
        <taxon>Lactobacillales</taxon>
        <taxon>Lactobacillaceae</taxon>
        <taxon>Secundilactobacillus</taxon>
    </lineage>
</organism>
<evidence type="ECO:0000256" key="8">
    <source>
        <dbReference type="ARBA" id="ARBA00023136"/>
    </source>
</evidence>
<keyword evidence="12" id="KW-1185">Reference proteome</keyword>
<evidence type="ECO:0000256" key="7">
    <source>
        <dbReference type="ARBA" id="ARBA00022989"/>
    </source>
</evidence>
<evidence type="ECO:0000256" key="9">
    <source>
        <dbReference type="SAM" id="MobiDB-lite"/>
    </source>
</evidence>
<dbReference type="NCBIfam" id="NF011647">
    <property type="entry name" value="PRK15065.1"/>
    <property type="match status" value="1"/>
</dbReference>
<evidence type="ECO:0000256" key="3">
    <source>
        <dbReference type="ARBA" id="ARBA00022475"/>
    </source>
</evidence>
<feature type="compositionally biased region" description="Acidic residues" evidence="9">
    <location>
        <begin position="250"/>
        <end position="264"/>
    </location>
</feature>
<evidence type="ECO:0000256" key="2">
    <source>
        <dbReference type="ARBA" id="ARBA00022448"/>
    </source>
</evidence>
<dbReference type="PROSITE" id="PS51106">
    <property type="entry name" value="PTS_EIIC_TYPE_4"/>
    <property type="match status" value="1"/>
</dbReference>
<keyword evidence="6 10" id="KW-0812">Transmembrane</keyword>
<feature type="region of interest" description="Disordered" evidence="9">
    <location>
        <begin position="244"/>
        <end position="264"/>
    </location>
</feature>
<sequence>MMSVTVIIAILVVAFLAGMDGILDEWEFQQPLVACTLIGWLLGDVTTGVLFGGSLQMITIGWMNIGAAVAPDTALAAVGAAIWVCGPAHLTVAEGLAIAIPLALIGQGLTVIVRRLVVKLVHYAERSVRQGNLNVITRVHLLSLTLQGLRVVIPTALILLVPTTLMQTFKAGLPHNVVMGLAVAGGLLAVVGYAIVVNMMATKWLWPFFILGVVLAAITALNMIALGLIGLALAIIYVQLQSQTRPPSGPDDEMDELDRELEDL</sequence>
<feature type="transmembrane region" description="Helical" evidence="10">
    <location>
        <begin position="173"/>
        <end position="196"/>
    </location>
</feature>
<evidence type="ECO:0000256" key="4">
    <source>
        <dbReference type="ARBA" id="ARBA00022597"/>
    </source>
</evidence>
<keyword evidence="5" id="KW-0598">Phosphotransferase system</keyword>
<dbReference type="InterPro" id="IPR050303">
    <property type="entry name" value="GatZ_KbaZ_carbometab"/>
</dbReference>
<dbReference type="PATRIC" id="fig|1423776.4.peg.87"/>
<proteinExistence type="predicted"/>
<dbReference type="InterPro" id="IPR004700">
    <property type="entry name" value="PTS_IIC_man"/>
</dbReference>
<feature type="transmembrane region" description="Helical" evidence="10">
    <location>
        <begin position="96"/>
        <end position="118"/>
    </location>
</feature>
<dbReference type="GO" id="GO:0005886">
    <property type="term" value="C:plasma membrane"/>
    <property type="evidence" value="ECO:0007669"/>
    <property type="project" value="UniProtKB-SubCell"/>
</dbReference>
<gene>
    <name evidence="11" type="ORF">FD04_GL000088</name>
</gene>